<reference evidence="3" key="1">
    <citation type="submission" date="2022-11" db="UniProtKB">
        <authorList>
            <consortium name="WormBaseParasite"/>
        </authorList>
    </citation>
    <scope>IDENTIFICATION</scope>
</reference>
<evidence type="ECO:0000313" key="3">
    <source>
        <dbReference type="WBParaSite" id="PDA_v2.g8554.t1"/>
    </source>
</evidence>
<sequence length="297" mass="35051">MNSLKNKIPISMRWKVSKEEIRKKLEQGRTMYKEVDIKEFPGIQYALVIEQIERNRIIVSFAFLMEKETKIKAKFKISLICTKNFTCNAERIFEVSEERWGEYMCSYNEFFDPLNNYFFDDYIYVTMEAIVRFENEPKVSINSEIKSSKNLGELFYNQNDDKDFDICFENGKCIKVHKLIISAKSPIFERMIQSCGFKESKENKVLIKDFDFEIVEAAIKYCYGFSIFDSLNISIGIKLLQFSDKYFIDDLKNSMESYLFNQISPTNVSEILNASIISNSTKLHEKCLDFMYIYKNV</sequence>
<dbReference type="SMART" id="SM00225">
    <property type="entry name" value="BTB"/>
    <property type="match status" value="1"/>
</dbReference>
<dbReference type="Gene3D" id="3.30.710.10">
    <property type="entry name" value="Potassium Channel Kv1.1, Chain A"/>
    <property type="match status" value="1"/>
</dbReference>
<keyword evidence="2" id="KW-1185">Reference proteome</keyword>
<dbReference type="PROSITE" id="PS50097">
    <property type="entry name" value="BTB"/>
    <property type="match status" value="1"/>
</dbReference>
<feature type="domain" description="BTB" evidence="1">
    <location>
        <begin position="162"/>
        <end position="223"/>
    </location>
</feature>
<dbReference type="SUPFAM" id="SSF54695">
    <property type="entry name" value="POZ domain"/>
    <property type="match status" value="1"/>
</dbReference>
<dbReference type="CDD" id="cd18186">
    <property type="entry name" value="BTB_POZ_ZBTB_KLHL-like"/>
    <property type="match status" value="1"/>
</dbReference>
<proteinExistence type="predicted"/>
<name>A0A914RAA3_9BILA</name>
<dbReference type="WBParaSite" id="PDA_v2.g8554.t1">
    <property type="protein sequence ID" value="PDA_v2.g8554.t1"/>
    <property type="gene ID" value="PDA_v2.g8554"/>
</dbReference>
<dbReference type="PANTHER" id="PTHR24413">
    <property type="entry name" value="SPECKLE-TYPE POZ PROTEIN"/>
    <property type="match status" value="1"/>
</dbReference>
<dbReference type="AlphaFoldDB" id="A0A914RAA3"/>
<dbReference type="Pfam" id="PF00651">
    <property type="entry name" value="BTB"/>
    <property type="match status" value="1"/>
</dbReference>
<dbReference type="InterPro" id="IPR011333">
    <property type="entry name" value="SKP1/BTB/POZ_sf"/>
</dbReference>
<dbReference type="InterPro" id="IPR000210">
    <property type="entry name" value="BTB/POZ_dom"/>
</dbReference>
<dbReference type="Proteomes" id="UP000887578">
    <property type="component" value="Unplaced"/>
</dbReference>
<evidence type="ECO:0000259" key="1">
    <source>
        <dbReference type="PROSITE" id="PS50097"/>
    </source>
</evidence>
<organism evidence="2 3">
    <name type="scientific">Panagrolaimus davidi</name>
    <dbReference type="NCBI Taxonomy" id="227884"/>
    <lineage>
        <taxon>Eukaryota</taxon>
        <taxon>Metazoa</taxon>
        <taxon>Ecdysozoa</taxon>
        <taxon>Nematoda</taxon>
        <taxon>Chromadorea</taxon>
        <taxon>Rhabditida</taxon>
        <taxon>Tylenchina</taxon>
        <taxon>Panagrolaimomorpha</taxon>
        <taxon>Panagrolaimoidea</taxon>
        <taxon>Panagrolaimidae</taxon>
        <taxon>Panagrolaimus</taxon>
    </lineage>
</organism>
<evidence type="ECO:0000313" key="2">
    <source>
        <dbReference type="Proteomes" id="UP000887578"/>
    </source>
</evidence>
<accession>A0A914RAA3</accession>
<protein>
    <submittedName>
        <fullName evidence="3">BTB domain-containing protein</fullName>
    </submittedName>
</protein>